<evidence type="ECO:0000313" key="4">
    <source>
        <dbReference type="EMBL" id="PXF49655.1"/>
    </source>
</evidence>
<proteinExistence type="predicted"/>
<feature type="compositionally biased region" description="Basic and acidic residues" evidence="1">
    <location>
        <begin position="273"/>
        <end position="283"/>
    </location>
</feature>
<dbReference type="GO" id="GO:0003700">
    <property type="term" value="F:DNA-binding transcription factor activity"/>
    <property type="evidence" value="ECO:0007669"/>
    <property type="project" value="InterPro"/>
</dbReference>
<feature type="compositionally biased region" description="Polar residues" evidence="1">
    <location>
        <begin position="406"/>
        <end position="431"/>
    </location>
</feature>
<sequence length="669" mass="71806">MPNTNENSSSGAAALDRYGAGASLPLLVRMPDGENHQVDVPPNASVKDLKTSIANLPWQLSDSDPQQQSLELEFGGETLNDNQTLSHYNIPEVYDHADGFLKTISDSGYLDHEKKVEALDKACAVVRGISRGEKDMERLLGAVFDDLHDDTPGSPSAQPSLRSMRRSRPSRIPSLNFGALNPIGVGGRSNSRLFSPSAPPTPRQLMRKLSLLRPDLYDTAAAEKATSSLSLAIPTNIGNKSAVRANESQSQGNGELKRGNTWFQDIMTTINSSHRDPRKRGDLNDDDQDHGDDVEGNSEGENSEDLEALTDPNASGAKSSTLVELGDILKQSTSPTNSIKTDGTASQPGTSLVSKPTQNDQLKFNEQQQSSVDDAKSSAAPAGDSALTTKAQGGPEKSLKVEGALPTSTDGKGTTNQGSASQPPPSSNSTKVIPGRPIPNQDKQVIGLTPERQTPATASQEPRLPRRRGRKRKNPHLSEEERKAQRQAQNRESAKLSRIRRKHMTLEYERRVNSLEGENENLRGTISALEDRLQMLQNLLTISVQRRAIPQVHPSMMPPQSNAPMLPGGQNRLSAALGTNVSIAGQQGLVPGALNAQAMLANQSVMGRAGISLHGGMMQTQVPGSSQRPPINTNGTMMGAPQTLPGSAPMRQSGSSQSNPLANLRYKTF</sequence>
<feature type="compositionally biased region" description="Polar residues" evidence="1">
    <location>
        <begin position="451"/>
        <end position="460"/>
    </location>
</feature>
<feature type="compositionally biased region" description="Basic residues" evidence="1">
    <location>
        <begin position="465"/>
        <end position="475"/>
    </location>
</feature>
<feature type="compositionally biased region" description="Acidic residues" evidence="1">
    <location>
        <begin position="284"/>
        <end position="308"/>
    </location>
</feature>
<feature type="region of interest" description="Disordered" evidence="1">
    <location>
        <begin position="242"/>
        <end position="261"/>
    </location>
</feature>
<dbReference type="Gene3D" id="1.20.5.170">
    <property type="match status" value="1"/>
</dbReference>
<feature type="domain" description="BZIP" evidence="3">
    <location>
        <begin position="480"/>
        <end position="541"/>
    </location>
</feature>
<feature type="region of interest" description="Disordered" evidence="1">
    <location>
        <begin position="620"/>
        <end position="669"/>
    </location>
</feature>
<name>A0A2V3J5H1_9FLOR</name>
<dbReference type="Gene3D" id="3.10.20.90">
    <property type="entry name" value="Phosphatidylinositol 3-kinase Catalytic Subunit, Chain A, domain 1"/>
    <property type="match status" value="1"/>
</dbReference>
<dbReference type="PROSITE" id="PS50217">
    <property type="entry name" value="BZIP"/>
    <property type="match status" value="1"/>
</dbReference>
<evidence type="ECO:0008006" key="6">
    <source>
        <dbReference type="Google" id="ProtNLM"/>
    </source>
</evidence>
<dbReference type="EMBL" id="NBIV01000003">
    <property type="protein sequence ID" value="PXF49655.1"/>
    <property type="molecule type" value="Genomic_DNA"/>
</dbReference>
<dbReference type="InterPro" id="IPR046347">
    <property type="entry name" value="bZIP_sf"/>
</dbReference>
<feature type="region of interest" description="Disordered" evidence="1">
    <location>
        <begin position="269"/>
        <end position="318"/>
    </location>
</feature>
<feature type="compositionally biased region" description="Polar residues" evidence="1">
    <location>
        <begin position="650"/>
        <end position="661"/>
    </location>
</feature>
<feature type="region of interest" description="Disordered" evidence="1">
    <location>
        <begin position="332"/>
        <end position="497"/>
    </location>
</feature>
<dbReference type="SUPFAM" id="SSF57959">
    <property type="entry name" value="Leucine zipper domain"/>
    <property type="match status" value="1"/>
</dbReference>
<dbReference type="CDD" id="cd17039">
    <property type="entry name" value="Ubl_ubiquitin_like"/>
    <property type="match status" value="1"/>
</dbReference>
<dbReference type="CDD" id="cd14686">
    <property type="entry name" value="bZIP"/>
    <property type="match status" value="1"/>
</dbReference>
<dbReference type="InterPro" id="IPR004827">
    <property type="entry name" value="bZIP"/>
</dbReference>
<gene>
    <name evidence="4" type="ORF">BWQ96_00533</name>
</gene>
<dbReference type="Pfam" id="PF00170">
    <property type="entry name" value="bZIP_1"/>
    <property type="match status" value="1"/>
</dbReference>
<organism evidence="4 5">
    <name type="scientific">Gracilariopsis chorda</name>
    <dbReference type="NCBI Taxonomy" id="448386"/>
    <lineage>
        <taxon>Eukaryota</taxon>
        <taxon>Rhodophyta</taxon>
        <taxon>Florideophyceae</taxon>
        <taxon>Rhodymeniophycidae</taxon>
        <taxon>Gracilariales</taxon>
        <taxon>Gracilariaceae</taxon>
        <taxon>Gracilariopsis</taxon>
    </lineage>
</organism>
<dbReference type="Pfam" id="PF00240">
    <property type="entry name" value="ubiquitin"/>
    <property type="match status" value="1"/>
</dbReference>
<dbReference type="OrthoDB" id="6090at2759"/>
<dbReference type="SUPFAM" id="SSF54236">
    <property type="entry name" value="Ubiquitin-like"/>
    <property type="match status" value="1"/>
</dbReference>
<evidence type="ECO:0000313" key="5">
    <source>
        <dbReference type="Proteomes" id="UP000247409"/>
    </source>
</evidence>
<dbReference type="PROSITE" id="PS50053">
    <property type="entry name" value="UBIQUITIN_2"/>
    <property type="match status" value="1"/>
</dbReference>
<evidence type="ECO:0000259" key="3">
    <source>
        <dbReference type="PROSITE" id="PS50217"/>
    </source>
</evidence>
<feature type="compositionally biased region" description="Polar residues" evidence="1">
    <location>
        <begin position="332"/>
        <end position="372"/>
    </location>
</feature>
<dbReference type="AlphaFoldDB" id="A0A2V3J5H1"/>
<comment type="caution">
    <text evidence="4">The sequence shown here is derived from an EMBL/GenBank/DDBJ whole genome shotgun (WGS) entry which is preliminary data.</text>
</comment>
<dbReference type="Proteomes" id="UP000247409">
    <property type="component" value="Unassembled WGS sequence"/>
</dbReference>
<dbReference type="InterPro" id="IPR000626">
    <property type="entry name" value="Ubiquitin-like_dom"/>
</dbReference>
<reference evidence="4 5" key="1">
    <citation type="journal article" date="2018" name="Mol. Biol. Evol.">
        <title>Analysis of the draft genome of the red seaweed Gracilariopsis chorda provides insights into genome size evolution in Rhodophyta.</title>
        <authorList>
            <person name="Lee J."/>
            <person name="Yang E.C."/>
            <person name="Graf L."/>
            <person name="Yang J.H."/>
            <person name="Qiu H."/>
            <person name="Zel Zion U."/>
            <person name="Chan C.X."/>
            <person name="Stephens T.G."/>
            <person name="Weber A.P.M."/>
            <person name="Boo G.H."/>
            <person name="Boo S.M."/>
            <person name="Kim K.M."/>
            <person name="Shin Y."/>
            <person name="Jung M."/>
            <person name="Lee S.J."/>
            <person name="Yim H.S."/>
            <person name="Lee J.H."/>
            <person name="Bhattacharya D."/>
            <person name="Yoon H.S."/>
        </authorList>
    </citation>
    <scope>NUCLEOTIDE SEQUENCE [LARGE SCALE GENOMIC DNA]</scope>
    <source>
        <strain evidence="4 5">SKKU-2015</strain>
        <tissue evidence="4">Whole body</tissue>
    </source>
</reference>
<evidence type="ECO:0000256" key="1">
    <source>
        <dbReference type="SAM" id="MobiDB-lite"/>
    </source>
</evidence>
<dbReference type="SMART" id="SM00338">
    <property type="entry name" value="BRLZ"/>
    <property type="match status" value="1"/>
</dbReference>
<protein>
    <recommendedName>
        <fullName evidence="6">BZIP domain-containing protein</fullName>
    </recommendedName>
</protein>
<feature type="domain" description="Ubiquitin-like" evidence="2">
    <location>
        <begin position="24"/>
        <end position="92"/>
    </location>
</feature>
<keyword evidence="5" id="KW-1185">Reference proteome</keyword>
<feature type="region of interest" description="Disordered" evidence="1">
    <location>
        <begin position="146"/>
        <end position="179"/>
    </location>
</feature>
<evidence type="ECO:0000259" key="2">
    <source>
        <dbReference type="PROSITE" id="PS50053"/>
    </source>
</evidence>
<accession>A0A2V3J5H1</accession>
<dbReference type="InterPro" id="IPR029071">
    <property type="entry name" value="Ubiquitin-like_domsf"/>
</dbReference>
<feature type="compositionally biased region" description="Polar residues" evidence="1">
    <location>
        <begin position="620"/>
        <end position="636"/>
    </location>
</feature>